<gene>
    <name evidence="2" type="ORF">CLV93_104232</name>
    <name evidence="1" type="ORF">JCM18694_20610</name>
</gene>
<dbReference type="OrthoDB" id="834052at2"/>
<keyword evidence="4" id="KW-1185">Reference proteome</keyword>
<reference evidence="1 4" key="2">
    <citation type="submission" date="2019-10" db="EMBL/GenBank/DDBJ databases">
        <title>Prolixibacter strains distinguished by the presence of nitrate reductase genes were adept at nitrate-dependent anaerobic corrosion of metallic iron and carbon steel.</title>
        <authorList>
            <person name="Iino T."/>
            <person name="Shono N."/>
            <person name="Ito K."/>
            <person name="Nakamura R."/>
            <person name="Sueoka K."/>
            <person name="Harayama S."/>
            <person name="Ohkuma M."/>
        </authorList>
    </citation>
    <scope>NUCLEOTIDE SEQUENCE [LARGE SCALE GENOMIC DNA]</scope>
    <source>
        <strain evidence="1 4">MIC1-1</strain>
    </source>
</reference>
<reference evidence="2 3" key="1">
    <citation type="submission" date="2018-03" db="EMBL/GenBank/DDBJ databases">
        <title>Genomic Encyclopedia of Archaeal and Bacterial Type Strains, Phase II (KMG-II): from individual species to whole genera.</title>
        <authorList>
            <person name="Goeker M."/>
        </authorList>
    </citation>
    <scope>NUCLEOTIDE SEQUENCE [LARGE SCALE GENOMIC DNA]</scope>
    <source>
        <strain evidence="2 3">DSM 27267</strain>
    </source>
</reference>
<proteinExistence type="predicted"/>
<name>A0A2P8CEE8_9BACT</name>
<dbReference type="EMBL" id="PYGC01000004">
    <property type="protein sequence ID" value="PSK83302.1"/>
    <property type="molecule type" value="Genomic_DNA"/>
</dbReference>
<protein>
    <submittedName>
        <fullName evidence="2">Uncharacterized protein</fullName>
    </submittedName>
</protein>
<dbReference type="EMBL" id="BLAU01000001">
    <property type="protein sequence ID" value="GET21815.1"/>
    <property type="molecule type" value="Genomic_DNA"/>
</dbReference>
<evidence type="ECO:0000313" key="3">
    <source>
        <dbReference type="Proteomes" id="UP000240621"/>
    </source>
</evidence>
<sequence length="551" mass="63616">MKKTILVIISIISLTQYINGQNINIEKSDGKIEQKKPRNQIYRHTGVANFDSTYLFLTSGPLMAYIFGVGYSVEKYDSNLNLVTREKISFNKEDDFKFLNELIYFQSKLVVFSSSYDKHNNKNYLYIQTMNKSSLKLNDDLKKIAEFEGEDKNVRYGIKTKYVISEDSTKLLIYLTFFDKKNIIVQSSSKEKTFNKNSLYLLAFDKHLNLLWKKKANSAINSGTYVYENFFVDNKANAYITAKKYINTEAAQKRILYESSKTFVDKYFTFVEPSNYKQSILVFRNNGNETKEIVVNLKNLFAKNISIKNHDDNILCAGIYSELNSISAKGIFTCQLNLGNGRTENERVLPFNKIDCTNNIDHNELKGFKGATKENEWDPFNYSLSKIERLSNGDYFVIAEQQLFGQLDSGGGIREQYYSIYNYGSLYVIRVKENGEIINYGKVKKTQFGLDNPFHSYSYLCEANKVYVLYNEMVPKKGLVQVAKMQNTSLARVNENGQVVKKLVSTFADYNNKTLFMHTKGILPFANKKGFVYPLQSMNMKYNSIEKIDIR</sequence>
<evidence type="ECO:0000313" key="4">
    <source>
        <dbReference type="Proteomes" id="UP000396862"/>
    </source>
</evidence>
<dbReference type="Proteomes" id="UP000240621">
    <property type="component" value="Unassembled WGS sequence"/>
</dbReference>
<dbReference type="AlphaFoldDB" id="A0A2P8CEE8"/>
<accession>A0A2P8CEE8</accession>
<evidence type="ECO:0000313" key="2">
    <source>
        <dbReference type="EMBL" id="PSK83302.1"/>
    </source>
</evidence>
<evidence type="ECO:0000313" key="1">
    <source>
        <dbReference type="EMBL" id="GET21815.1"/>
    </source>
</evidence>
<dbReference type="RefSeq" id="WP_106542095.1">
    <property type="nucleotide sequence ID" value="NZ_BLAU01000001.1"/>
</dbReference>
<comment type="caution">
    <text evidence="2">The sequence shown here is derived from an EMBL/GenBank/DDBJ whole genome shotgun (WGS) entry which is preliminary data.</text>
</comment>
<organism evidence="2 3">
    <name type="scientific">Prolixibacter denitrificans</name>
    <dbReference type="NCBI Taxonomy" id="1541063"/>
    <lineage>
        <taxon>Bacteria</taxon>
        <taxon>Pseudomonadati</taxon>
        <taxon>Bacteroidota</taxon>
        <taxon>Bacteroidia</taxon>
        <taxon>Marinilabiliales</taxon>
        <taxon>Prolixibacteraceae</taxon>
        <taxon>Prolixibacter</taxon>
    </lineage>
</organism>
<dbReference type="Proteomes" id="UP000396862">
    <property type="component" value="Unassembled WGS sequence"/>
</dbReference>